<geneLocation type="plasmid" evidence="2">
    <name>prsp8c3a</name>
</geneLocation>
<evidence type="ECO:0000313" key="1">
    <source>
        <dbReference type="EMBL" id="APO76992.1"/>
    </source>
</evidence>
<protein>
    <submittedName>
        <fullName evidence="1">Uncharacterized protein</fullName>
    </submittedName>
</protein>
<evidence type="ECO:0000313" key="2">
    <source>
        <dbReference type="Proteomes" id="UP000185109"/>
    </source>
</evidence>
<accession>A0A1L5PA87</accession>
<organism evidence="1 2">
    <name type="scientific">Rhizobium etli 8C-3</name>
    <dbReference type="NCBI Taxonomy" id="538025"/>
    <lineage>
        <taxon>Bacteria</taxon>
        <taxon>Pseudomonadati</taxon>
        <taxon>Pseudomonadota</taxon>
        <taxon>Alphaproteobacteria</taxon>
        <taxon>Hyphomicrobiales</taxon>
        <taxon>Rhizobiaceae</taxon>
        <taxon>Rhizobium/Agrobacterium group</taxon>
        <taxon>Rhizobium</taxon>
    </lineage>
</organism>
<reference evidence="1 2" key="1">
    <citation type="submission" date="2016-09" db="EMBL/GenBank/DDBJ databases">
        <title>The complete genome sequences of Rhizobium gallicum, symbiovars gallicum and phaseoli, symbionts associated to common bean (Phaseolus vulgaris).</title>
        <authorList>
            <person name="Bustos P."/>
            <person name="Santamaria R.I."/>
            <person name="Perez-Carrascal O.M."/>
            <person name="Juarez S."/>
            <person name="Lozano L."/>
            <person name="Martinez-Flores I."/>
            <person name="Martinez-Romero E."/>
            <person name="Cevallos M."/>
            <person name="Romero D."/>
            <person name="Davila G."/>
            <person name="Gonzalez V."/>
        </authorList>
    </citation>
    <scope>NUCLEOTIDE SEQUENCE [LARGE SCALE GENOMIC DNA]</scope>
    <source>
        <strain evidence="1 2">8C-3</strain>
        <plasmid evidence="2">Plasmid prsp8c3a</plasmid>
    </source>
</reference>
<dbReference type="RefSeq" id="WP_155774495.1">
    <property type="nucleotide sequence ID" value="NZ_CP017242.1"/>
</dbReference>
<name>A0A1L5PA87_RHIET</name>
<proteinExistence type="predicted"/>
<dbReference type="Proteomes" id="UP000185109">
    <property type="component" value="Plasmid pRsp8C3a"/>
</dbReference>
<dbReference type="EMBL" id="CP017242">
    <property type="protein sequence ID" value="APO76992.1"/>
    <property type="molecule type" value="Genomic_DNA"/>
</dbReference>
<sequence length="469" mass="51851">MTATPNAGEHCSAADVRRALSALMPHLTSFWDRPLRDYASVAHDVEKFRSECHLRRHAMELLRGCIERAARRSGYDLEEARSAGLQLMASPVLQTGPHCLLLIEPDAFYTHLFSLLGLNAHGREWYITYHASTVSFSEKSKKGPGWLWLQDEPLNVFGLPRSRMDAFSICGLNGPYRFAFSNAKGDPAPNEPAAHLLAELPSDEFTSAADAIRAANQTLWRGKLPSPIKLLQLDDFDIADLVADHLDDAGSWMSAGLIGDGRVAESILAAMDRLNIGPWRGWVRRTTDFFWRMEKGRIVPLRLHENALRAAAPSGFEVKFRPDSIAAALRQRAIVPSLYTVFLVTSILPGVRALGGCRQTIYYPLMRYLTAVGLEQSGNFDLLTELRGDERPGLWGHRVLKPAGGYPFQEIDLFGAAATPLSKYAEMPLVQSSGDLASFTGDPNWADLSEYIARGAITSGSVEWQWPGS</sequence>
<dbReference type="AlphaFoldDB" id="A0A1L5PA87"/>
<gene>
    <name evidence="1" type="ORF">AM571_PA00105</name>
</gene>
<keyword evidence="1" id="KW-0614">Plasmid</keyword>